<dbReference type="InterPro" id="IPR050763">
    <property type="entry name" value="ABC_transporter_ATP-binding"/>
</dbReference>
<dbReference type="RefSeq" id="WP_274689184.1">
    <property type="nucleotide sequence ID" value="NZ_JAPMOU010000014.1"/>
</dbReference>
<keyword evidence="3 5" id="KW-0067">ATP-binding</keyword>
<dbReference type="GO" id="GO:0005524">
    <property type="term" value="F:ATP binding"/>
    <property type="evidence" value="ECO:0007669"/>
    <property type="project" value="UniProtKB-KW"/>
</dbReference>
<dbReference type="SUPFAM" id="SSF52540">
    <property type="entry name" value="P-loop containing nucleoside triphosphate hydrolases"/>
    <property type="match status" value="1"/>
</dbReference>
<name>A0ABT5U8Z2_9GAMM</name>
<dbReference type="PANTHER" id="PTHR42711">
    <property type="entry name" value="ABC TRANSPORTER ATP-BINDING PROTEIN"/>
    <property type="match status" value="1"/>
</dbReference>
<dbReference type="SMART" id="SM00382">
    <property type="entry name" value="AAA"/>
    <property type="match status" value="1"/>
</dbReference>
<gene>
    <name evidence="5" type="ORF">ORQ98_12725</name>
</gene>
<dbReference type="EMBL" id="JAPMOU010000014">
    <property type="protein sequence ID" value="MDE1462833.1"/>
    <property type="molecule type" value="Genomic_DNA"/>
</dbReference>
<dbReference type="CDD" id="cd03230">
    <property type="entry name" value="ABC_DR_subfamily_A"/>
    <property type="match status" value="1"/>
</dbReference>
<keyword evidence="2" id="KW-0547">Nucleotide-binding</keyword>
<evidence type="ECO:0000313" key="5">
    <source>
        <dbReference type="EMBL" id="MDE1462833.1"/>
    </source>
</evidence>
<keyword evidence="1" id="KW-0813">Transport</keyword>
<accession>A0ABT5U8Z2</accession>
<dbReference type="Gene3D" id="3.40.50.300">
    <property type="entry name" value="P-loop containing nucleotide triphosphate hydrolases"/>
    <property type="match status" value="1"/>
</dbReference>
<dbReference type="PANTHER" id="PTHR42711:SF17">
    <property type="entry name" value="ABC TRANSPORTER ATP-BINDING PROTEIN"/>
    <property type="match status" value="1"/>
</dbReference>
<keyword evidence="6" id="KW-1185">Reference proteome</keyword>
<dbReference type="InterPro" id="IPR003439">
    <property type="entry name" value="ABC_transporter-like_ATP-bd"/>
</dbReference>
<evidence type="ECO:0000259" key="4">
    <source>
        <dbReference type="PROSITE" id="PS50893"/>
    </source>
</evidence>
<feature type="domain" description="ABC transporter" evidence="4">
    <location>
        <begin position="5"/>
        <end position="227"/>
    </location>
</feature>
<evidence type="ECO:0000256" key="3">
    <source>
        <dbReference type="ARBA" id="ARBA00022840"/>
    </source>
</evidence>
<evidence type="ECO:0000256" key="2">
    <source>
        <dbReference type="ARBA" id="ARBA00022741"/>
    </source>
</evidence>
<dbReference type="Pfam" id="PF00005">
    <property type="entry name" value="ABC_tran"/>
    <property type="match status" value="1"/>
</dbReference>
<dbReference type="InterPro" id="IPR027417">
    <property type="entry name" value="P-loop_NTPase"/>
</dbReference>
<evidence type="ECO:0000256" key="1">
    <source>
        <dbReference type="ARBA" id="ARBA00022448"/>
    </source>
</evidence>
<dbReference type="InterPro" id="IPR017871">
    <property type="entry name" value="ABC_transporter-like_CS"/>
</dbReference>
<protein>
    <submittedName>
        <fullName evidence="5">ABC transporter ATP-binding protein</fullName>
    </submittedName>
</protein>
<evidence type="ECO:0000313" key="6">
    <source>
        <dbReference type="Proteomes" id="UP001528823"/>
    </source>
</evidence>
<dbReference type="PROSITE" id="PS00211">
    <property type="entry name" value="ABC_TRANSPORTER_1"/>
    <property type="match status" value="1"/>
</dbReference>
<reference evidence="5 6" key="1">
    <citation type="submission" date="2022-11" db="EMBL/GenBank/DDBJ databases">
        <title>Spartinivicinus poritis sp. nov., isolated from scleractinian coral Porites lutea.</title>
        <authorList>
            <person name="Zhang G."/>
            <person name="Cai L."/>
            <person name="Wei Q."/>
        </authorList>
    </citation>
    <scope>NUCLEOTIDE SEQUENCE [LARGE SCALE GENOMIC DNA]</scope>
    <source>
        <strain evidence="5 6">A2-2</strain>
    </source>
</reference>
<dbReference type="InterPro" id="IPR003593">
    <property type="entry name" value="AAA+_ATPase"/>
</dbReference>
<sequence length="298" mass="33499">MSYILEVKDLTKQYPGVLAVDQISFAIPQGICFGLLGPNGAGKTTTIEMIEGITKPTVGNILFAGKQRNNNFKQRIGIQFQATALMDYLTTQEILKLFANFYHHTLPLATVIELCNLNDILNRYATKLSGGQRQRLLLALSILNDPDLIFLDEPTTGLDPKARRQFWQLIEKIKQQGKTVLLTTHYMDEAEALCDELIIIDQGKIIEQGTPTALLQKHFSSVRVTIPRDNITNTLQLKSFAKVQVNSNEVVFTTNEVEKLIHQLLAEQVNLAGLSIRRHNLEDLFLQLTGHHLQDAKP</sequence>
<dbReference type="Proteomes" id="UP001528823">
    <property type="component" value="Unassembled WGS sequence"/>
</dbReference>
<proteinExistence type="predicted"/>
<dbReference type="PROSITE" id="PS50893">
    <property type="entry name" value="ABC_TRANSPORTER_2"/>
    <property type="match status" value="1"/>
</dbReference>
<organism evidence="5 6">
    <name type="scientific">Spartinivicinus poritis</name>
    <dbReference type="NCBI Taxonomy" id="2994640"/>
    <lineage>
        <taxon>Bacteria</taxon>
        <taxon>Pseudomonadati</taxon>
        <taxon>Pseudomonadota</taxon>
        <taxon>Gammaproteobacteria</taxon>
        <taxon>Oceanospirillales</taxon>
        <taxon>Zooshikellaceae</taxon>
        <taxon>Spartinivicinus</taxon>
    </lineage>
</organism>
<comment type="caution">
    <text evidence="5">The sequence shown here is derived from an EMBL/GenBank/DDBJ whole genome shotgun (WGS) entry which is preliminary data.</text>
</comment>